<feature type="domain" description="Protein kinase" evidence="9">
    <location>
        <begin position="203"/>
        <end position="476"/>
    </location>
</feature>
<dbReference type="EC" id="2.7.11.1" evidence="2"/>
<keyword evidence="3" id="KW-0808">Transferase</keyword>
<comment type="similarity">
    <text evidence="1">Belongs to the protein kinase superfamily. CAMK Ser/Thr protein kinase family. CHEK2 subfamily.</text>
</comment>
<dbReference type="OrthoDB" id="413582at2759"/>
<dbReference type="PANTHER" id="PTHR43671:SF13">
    <property type="entry name" value="SERINE_THREONINE-PROTEIN KINASE NEK2"/>
    <property type="match status" value="1"/>
</dbReference>
<evidence type="ECO:0000256" key="7">
    <source>
        <dbReference type="SAM" id="MobiDB-lite"/>
    </source>
</evidence>
<evidence type="ECO:0000256" key="2">
    <source>
        <dbReference type="ARBA" id="ARBA00012513"/>
    </source>
</evidence>
<evidence type="ECO:0000256" key="6">
    <source>
        <dbReference type="ARBA" id="ARBA00022840"/>
    </source>
</evidence>
<dbReference type="Pfam" id="PF00069">
    <property type="entry name" value="Pkinase"/>
    <property type="match status" value="1"/>
</dbReference>
<dbReference type="InterPro" id="IPR000719">
    <property type="entry name" value="Prot_kinase_dom"/>
</dbReference>
<feature type="compositionally biased region" description="Basic residues" evidence="7">
    <location>
        <begin position="663"/>
        <end position="674"/>
    </location>
</feature>
<feature type="region of interest" description="Disordered" evidence="7">
    <location>
        <begin position="652"/>
        <end position="709"/>
    </location>
</feature>
<dbReference type="PROSITE" id="PS50006">
    <property type="entry name" value="FHA_DOMAIN"/>
    <property type="match status" value="1"/>
</dbReference>
<evidence type="ECO:0000256" key="5">
    <source>
        <dbReference type="ARBA" id="ARBA00022777"/>
    </source>
</evidence>
<comment type="caution">
    <text evidence="10">The sequence shown here is derived from an EMBL/GenBank/DDBJ whole genome shotgun (WGS) entry which is preliminary data.</text>
</comment>
<dbReference type="GO" id="GO:0005524">
    <property type="term" value="F:ATP binding"/>
    <property type="evidence" value="ECO:0007669"/>
    <property type="project" value="UniProtKB-KW"/>
</dbReference>
<accession>A0A8H3J2Q5</accession>
<dbReference type="AlphaFoldDB" id="A0A8H3J2Q5"/>
<evidence type="ECO:0000313" key="11">
    <source>
        <dbReference type="Proteomes" id="UP000664203"/>
    </source>
</evidence>
<evidence type="ECO:0000313" key="10">
    <source>
        <dbReference type="EMBL" id="CAF9939636.1"/>
    </source>
</evidence>
<evidence type="ECO:0000256" key="3">
    <source>
        <dbReference type="ARBA" id="ARBA00022679"/>
    </source>
</evidence>
<dbReference type="InterPro" id="IPR000253">
    <property type="entry name" value="FHA_dom"/>
</dbReference>
<proteinExistence type="inferred from homology"/>
<feature type="region of interest" description="Disordered" evidence="7">
    <location>
        <begin position="526"/>
        <end position="588"/>
    </location>
</feature>
<keyword evidence="6" id="KW-0067">ATP-binding</keyword>
<keyword evidence="4" id="KW-0547">Nucleotide-binding</keyword>
<evidence type="ECO:0000259" key="9">
    <source>
        <dbReference type="PROSITE" id="PS50011"/>
    </source>
</evidence>
<keyword evidence="5" id="KW-0418">Kinase</keyword>
<dbReference type="Proteomes" id="UP000664203">
    <property type="component" value="Unassembled WGS sequence"/>
</dbReference>
<keyword evidence="11" id="KW-1185">Reference proteome</keyword>
<evidence type="ECO:0000256" key="1">
    <source>
        <dbReference type="ARBA" id="ARBA00005575"/>
    </source>
</evidence>
<dbReference type="Gene3D" id="1.10.510.10">
    <property type="entry name" value="Transferase(Phosphotransferase) domain 1"/>
    <property type="match status" value="1"/>
</dbReference>
<protein>
    <recommendedName>
        <fullName evidence="2">non-specific serine/threonine protein kinase</fullName>
        <ecNumber evidence="2">2.7.11.1</ecNumber>
    </recommendedName>
</protein>
<feature type="compositionally biased region" description="Polar residues" evidence="7">
    <location>
        <begin position="699"/>
        <end position="709"/>
    </location>
</feature>
<organism evidence="10 11">
    <name type="scientific">Alectoria fallacina</name>
    <dbReference type="NCBI Taxonomy" id="1903189"/>
    <lineage>
        <taxon>Eukaryota</taxon>
        <taxon>Fungi</taxon>
        <taxon>Dikarya</taxon>
        <taxon>Ascomycota</taxon>
        <taxon>Pezizomycotina</taxon>
        <taxon>Lecanoromycetes</taxon>
        <taxon>OSLEUM clade</taxon>
        <taxon>Lecanoromycetidae</taxon>
        <taxon>Lecanorales</taxon>
        <taxon>Lecanorineae</taxon>
        <taxon>Parmeliaceae</taxon>
        <taxon>Alectoria</taxon>
    </lineage>
</organism>
<dbReference type="PROSITE" id="PS50011">
    <property type="entry name" value="PROTEIN_KINASE_DOM"/>
    <property type="match status" value="1"/>
</dbReference>
<gene>
    <name evidence="10" type="ORF">ALECFALPRED_008201</name>
</gene>
<dbReference type="SUPFAM" id="SSF56112">
    <property type="entry name" value="Protein kinase-like (PK-like)"/>
    <property type="match status" value="1"/>
</dbReference>
<evidence type="ECO:0000256" key="4">
    <source>
        <dbReference type="ARBA" id="ARBA00022741"/>
    </source>
</evidence>
<reference evidence="10" key="1">
    <citation type="submission" date="2021-03" db="EMBL/GenBank/DDBJ databases">
        <authorList>
            <person name="Tagirdzhanova G."/>
        </authorList>
    </citation>
    <scope>NUCLEOTIDE SEQUENCE</scope>
</reference>
<dbReference type="GO" id="GO:0004674">
    <property type="term" value="F:protein serine/threonine kinase activity"/>
    <property type="evidence" value="ECO:0007669"/>
    <property type="project" value="UniProtKB-EC"/>
</dbReference>
<evidence type="ECO:0000259" key="8">
    <source>
        <dbReference type="PROSITE" id="PS50006"/>
    </source>
</evidence>
<dbReference type="EMBL" id="CAJPDR010000559">
    <property type="protein sequence ID" value="CAF9939636.1"/>
    <property type="molecule type" value="Genomic_DNA"/>
</dbReference>
<name>A0A8H3J2Q5_9LECA</name>
<feature type="compositionally biased region" description="Low complexity" evidence="7">
    <location>
        <begin position="676"/>
        <end position="698"/>
    </location>
</feature>
<dbReference type="PANTHER" id="PTHR43671">
    <property type="entry name" value="SERINE/THREONINE-PROTEIN KINASE NEK"/>
    <property type="match status" value="1"/>
</dbReference>
<sequence>MTDYRDYCFDIQGGDIPLIIGCNGKTAYHFNDSESNLRLCCGFRSSHSRQSTPETPNPSVVEDSTWYAIRREPQAIKRGLRFGAAGKVDFRLANFPGTNRVSKLQFRIVLSEFNTWILIDESAAGSRVNEEKLVSRRALQNALKRGVTIQGNSQVALRPREPNAIEIGSLNFNIYIHCDPAEYQLDPDYFGMPSLELLELQSSSSLSTMGRSDPGLQSRMENAQFFLADDQLVASDNPWVRKMVHKDTGAVFIAKVYAETRISTGRDLYQRLRGMLKTSKPGNIIPFLSQTTIGDEYMIITDYWPQTVSLQQLLEEDDLECLPSGAALGFMFAQLTRALLFLAGHNVIHRDIKPAAILLADKRHYAIGQLMTARLSGFSESFVGSVAKEIVGNERYRAPEMNGRLYDAKVDVYSLSKLVKECLSLREAYLRKDPVSEIVALGLMEDAAERPSASHLCQSFDLFGGGHYEKAFHIFYVRRRFVLKCTDDLGEPEQTYVLPPSTITPTTFVREDKRASYNYRVSTARRTEMADESVSGKGPPFSRAMATNDLESARRRELSYDNAEEIDSKAANTVASPEAGGRDQSNRYDGFVASQRSASKMVLEPSRLEPYKSVPALGPSQTRCSSIDDWLDGQRALDINLIHRGDLYQTSDMGEEDEEEVPKKRRSVEKKLSHKSQNLRNKKSQSSSSIRSQTRKTTANSSEEQSSRL</sequence>
<dbReference type="InterPro" id="IPR011009">
    <property type="entry name" value="Kinase-like_dom_sf"/>
</dbReference>
<feature type="domain" description="FHA" evidence="8">
    <location>
        <begin position="80"/>
        <end position="133"/>
    </location>
</feature>
<dbReference type="InterPro" id="IPR050660">
    <property type="entry name" value="NEK_Ser/Thr_kinase"/>
</dbReference>